<evidence type="ECO:0000256" key="1">
    <source>
        <dbReference type="ARBA" id="ARBA00001933"/>
    </source>
</evidence>
<dbReference type="EC" id="2.6.1.13" evidence="5"/>
<dbReference type="InterPro" id="IPR015422">
    <property type="entry name" value="PyrdxlP-dep_Trfase_small"/>
</dbReference>
<proteinExistence type="inferred from homology"/>
<keyword evidence="5" id="KW-0808">Transferase</keyword>
<protein>
    <recommendedName>
        <fullName evidence="5">Ornithine aminotransferase</fullName>
        <ecNumber evidence="5">2.6.1.13</ecNumber>
    </recommendedName>
</protein>
<evidence type="ECO:0000313" key="7">
    <source>
        <dbReference type="Proteomes" id="UP000078397"/>
    </source>
</evidence>
<comment type="similarity">
    <text evidence="2 4">Belongs to the class-III pyridoxal-phosphate-dependent aminotransferase family.</text>
</comment>
<dbReference type="UniPathway" id="UPA00098">
    <property type="reaction ID" value="UER00358"/>
</dbReference>
<dbReference type="InterPro" id="IPR015424">
    <property type="entry name" value="PyrdxlP-dep_Trfase"/>
</dbReference>
<dbReference type="GeneID" id="28847537"/>
<dbReference type="STRING" id="1380566.A0A179FS02"/>
<reference evidence="6 7" key="1">
    <citation type="journal article" date="2016" name="PLoS Pathog.">
        <title>Biosynthesis of antibiotic leucinostatins in bio-control fungus Purpureocillium lilacinum and their inhibition on phytophthora revealed by genome mining.</title>
        <authorList>
            <person name="Wang G."/>
            <person name="Liu Z."/>
            <person name="Lin R."/>
            <person name="Li E."/>
            <person name="Mao Z."/>
            <person name="Ling J."/>
            <person name="Yang Y."/>
            <person name="Yin W.B."/>
            <person name="Xie B."/>
        </authorList>
    </citation>
    <scope>NUCLEOTIDE SEQUENCE [LARGE SCALE GENOMIC DNA]</scope>
    <source>
        <strain evidence="6">170</strain>
    </source>
</reference>
<comment type="cofactor">
    <cofactor evidence="1 5">
        <name>pyridoxal 5'-phosphate</name>
        <dbReference type="ChEBI" id="CHEBI:597326"/>
    </cofactor>
</comment>
<keyword evidence="7" id="KW-1185">Reference proteome</keyword>
<dbReference type="InterPro" id="IPR050103">
    <property type="entry name" value="Class-III_PLP-dep_AT"/>
</dbReference>
<comment type="caution">
    <text evidence="6">The sequence shown here is derived from an EMBL/GenBank/DDBJ whole genome shotgun (WGS) entry which is preliminary data.</text>
</comment>
<dbReference type="GO" id="GO:0010121">
    <property type="term" value="P:L-arginine catabolic process to proline via ornithine"/>
    <property type="evidence" value="ECO:0007669"/>
    <property type="project" value="TreeGrafter"/>
</dbReference>
<gene>
    <name evidence="6" type="ORF">VFPPC_04143</name>
</gene>
<dbReference type="OrthoDB" id="10261433at2759"/>
<dbReference type="AlphaFoldDB" id="A0A179FS02"/>
<dbReference type="GO" id="GO:0030170">
    <property type="term" value="F:pyridoxal phosphate binding"/>
    <property type="evidence" value="ECO:0007669"/>
    <property type="project" value="InterPro"/>
</dbReference>
<organism evidence="6 7">
    <name type="scientific">Pochonia chlamydosporia 170</name>
    <dbReference type="NCBI Taxonomy" id="1380566"/>
    <lineage>
        <taxon>Eukaryota</taxon>
        <taxon>Fungi</taxon>
        <taxon>Dikarya</taxon>
        <taxon>Ascomycota</taxon>
        <taxon>Pezizomycotina</taxon>
        <taxon>Sordariomycetes</taxon>
        <taxon>Hypocreomycetidae</taxon>
        <taxon>Hypocreales</taxon>
        <taxon>Clavicipitaceae</taxon>
        <taxon>Pochonia</taxon>
    </lineage>
</organism>
<dbReference type="Gene3D" id="3.40.640.10">
    <property type="entry name" value="Type I PLP-dependent aspartate aminotransferase-like (Major domain)"/>
    <property type="match status" value="2"/>
</dbReference>
<dbReference type="InterPro" id="IPR005814">
    <property type="entry name" value="Aminotrans_3"/>
</dbReference>
<dbReference type="RefSeq" id="XP_018144649.1">
    <property type="nucleotide sequence ID" value="XM_018283543.1"/>
</dbReference>
<dbReference type="GO" id="GO:0004587">
    <property type="term" value="F:ornithine aminotransferase activity"/>
    <property type="evidence" value="ECO:0007669"/>
    <property type="project" value="UniProtKB-EC"/>
</dbReference>
<dbReference type="GO" id="GO:0055129">
    <property type="term" value="P:L-proline biosynthetic process"/>
    <property type="evidence" value="ECO:0007669"/>
    <property type="project" value="UniProtKB-UniPathway"/>
</dbReference>
<accession>A0A179FS02</accession>
<sequence>MGSNTMKSLTLSQKTSHLLDQEMSYSAGGFQPVPAMFERAQGSKLWDVDGKEYIDFISMFSASNLGHSPPYIVERMTKQMHKASMINLAGHNASWPPFAEMMCRRFGYDKIIAMTSGTEAVDTACKIARKWGIQSKGINAENCVILGVGSSYHGLGSGVWSLMDPGPSRSEYGLNSKTAMNVNPSTGESLAYLDLDAMKRCLEQEHQRVAAVIMECLHGTSRTVEEEVIYARGVYDLCKKHNVLLQADIVTMGKSITGGLYPQSFVLGVANVMSLVGPYQMASSYASTPLAVAAAEATFEMIDNENLMDRAMELGKRWRAIVESWNHPKVNYVASIGADSNLFLKDTNVSRLAALCMHKGLFTYPRPDGLRLSFPMTLTVEELEAGAAIILEALDEIDQYDGIAGERFPC</sequence>
<dbReference type="GO" id="GO:0019544">
    <property type="term" value="P:L-arginine catabolic process to L-glutamate"/>
    <property type="evidence" value="ECO:0007669"/>
    <property type="project" value="TreeGrafter"/>
</dbReference>
<comment type="pathway">
    <text evidence="5">Amino-acid biosynthesis; L-proline biosynthesis; L-glutamate 5-semialdehyde from L-ornithine: step 1/1.</text>
</comment>
<dbReference type="PANTHER" id="PTHR11986:SF18">
    <property type="entry name" value="ORNITHINE AMINOTRANSFERASE, MITOCHONDRIAL"/>
    <property type="match status" value="1"/>
</dbReference>
<dbReference type="InterPro" id="IPR015421">
    <property type="entry name" value="PyrdxlP-dep_Trfase_major"/>
</dbReference>
<evidence type="ECO:0000313" key="6">
    <source>
        <dbReference type="EMBL" id="OAQ67799.1"/>
    </source>
</evidence>
<dbReference type="KEGG" id="pchm:VFPPC_04143"/>
<comment type="catalytic activity">
    <reaction evidence="5">
        <text>a 2-oxocarboxylate + L-ornithine = L-glutamate 5-semialdehyde + an L-alpha-amino acid</text>
        <dbReference type="Rhea" id="RHEA:13877"/>
        <dbReference type="ChEBI" id="CHEBI:35179"/>
        <dbReference type="ChEBI" id="CHEBI:46911"/>
        <dbReference type="ChEBI" id="CHEBI:58066"/>
        <dbReference type="ChEBI" id="CHEBI:59869"/>
        <dbReference type="EC" id="2.6.1.13"/>
    </reaction>
</comment>
<keyword evidence="5 6" id="KW-0032">Aminotransferase</keyword>
<dbReference type="PANTHER" id="PTHR11986">
    <property type="entry name" value="AMINOTRANSFERASE CLASS III"/>
    <property type="match status" value="1"/>
</dbReference>
<dbReference type="GO" id="GO:0005737">
    <property type="term" value="C:cytoplasm"/>
    <property type="evidence" value="ECO:0007669"/>
    <property type="project" value="TreeGrafter"/>
</dbReference>
<dbReference type="Gene3D" id="3.90.1150.10">
    <property type="entry name" value="Aspartate Aminotransferase, domain 1"/>
    <property type="match status" value="2"/>
</dbReference>
<name>A0A179FS02_METCM</name>
<dbReference type="GO" id="GO:0042802">
    <property type="term" value="F:identical protein binding"/>
    <property type="evidence" value="ECO:0007669"/>
    <property type="project" value="TreeGrafter"/>
</dbReference>
<evidence type="ECO:0000256" key="5">
    <source>
        <dbReference type="RuleBase" id="RU365036"/>
    </source>
</evidence>
<evidence type="ECO:0000256" key="4">
    <source>
        <dbReference type="RuleBase" id="RU003560"/>
    </source>
</evidence>
<dbReference type="Proteomes" id="UP000078397">
    <property type="component" value="Unassembled WGS sequence"/>
</dbReference>
<keyword evidence="3 4" id="KW-0663">Pyridoxal phosphate</keyword>
<evidence type="ECO:0000256" key="2">
    <source>
        <dbReference type="ARBA" id="ARBA00008954"/>
    </source>
</evidence>
<dbReference type="EMBL" id="LSBJ02000003">
    <property type="protein sequence ID" value="OAQ67799.1"/>
    <property type="molecule type" value="Genomic_DNA"/>
</dbReference>
<dbReference type="Pfam" id="PF00202">
    <property type="entry name" value="Aminotran_3"/>
    <property type="match status" value="1"/>
</dbReference>
<evidence type="ECO:0000256" key="3">
    <source>
        <dbReference type="ARBA" id="ARBA00022898"/>
    </source>
</evidence>
<dbReference type="SUPFAM" id="SSF53383">
    <property type="entry name" value="PLP-dependent transferases"/>
    <property type="match status" value="1"/>
</dbReference>